<reference key="1">
    <citation type="journal article" date="2011" name="Mol. Biol. Evol.">
        <title>Unity in variety -- the pan-genome of the Chlamydiae.</title>
        <authorList>
            <person name="Collingro A."/>
            <person name="Tischler P."/>
            <person name="Weinmaier T."/>
            <person name="Penz T."/>
            <person name="Heinz E."/>
            <person name="Brunham R.C."/>
            <person name="Read T.D."/>
            <person name="Bavoil P.M."/>
            <person name="Sachse K."/>
            <person name="Kahane S."/>
            <person name="Friedman M.G."/>
            <person name="Rattei T."/>
            <person name="Myers G.S.A."/>
            <person name="Horn M."/>
        </authorList>
    </citation>
    <scope>NUCLEOTIDE SEQUENCE</scope>
    <source>
        <strain>Z</strain>
    </source>
</reference>
<dbReference type="HOGENOM" id="CLU_1154792_0_0_0"/>
<dbReference type="eggNOG" id="COG0457">
    <property type="taxonomic scope" value="Bacteria"/>
</dbReference>
<feature type="domain" description="Nucleotide-diphospho-sugar transferase" evidence="1">
    <location>
        <begin position="65"/>
        <end position="168"/>
    </location>
</feature>
<protein>
    <submittedName>
        <fullName evidence="2">Methyltransferase type 11</fullName>
    </submittedName>
</protein>
<dbReference type="GO" id="GO:0008168">
    <property type="term" value="F:methyltransferase activity"/>
    <property type="evidence" value="ECO:0007669"/>
    <property type="project" value="UniProtKB-KW"/>
</dbReference>
<dbReference type="STRING" id="331113.SNE_A00500"/>
<dbReference type="EMBL" id="FR872582">
    <property type="protein sequence ID" value="CCB87928.1"/>
    <property type="molecule type" value="Genomic_DNA"/>
</dbReference>
<proteinExistence type="predicted"/>
<dbReference type="KEGG" id="sng:SNE_A00500"/>
<dbReference type="InterPro" id="IPR029044">
    <property type="entry name" value="Nucleotide-diphossugar_trans"/>
</dbReference>
<dbReference type="AlphaFoldDB" id="F8L547"/>
<evidence type="ECO:0000313" key="2">
    <source>
        <dbReference type="EMBL" id="CCB87928.1"/>
    </source>
</evidence>
<dbReference type="Pfam" id="PF03407">
    <property type="entry name" value="Nucleotid_trans"/>
    <property type="match status" value="1"/>
</dbReference>
<evidence type="ECO:0000313" key="3">
    <source>
        <dbReference type="Proteomes" id="UP000000496"/>
    </source>
</evidence>
<keyword evidence="3" id="KW-1185">Reference proteome</keyword>
<reference evidence="2 3" key="2">
    <citation type="journal article" date="2011" name="Mol. Biol. Evol.">
        <title>Unity in variety--the pan-genome of the Chlamydiae.</title>
        <authorList>
            <person name="Collingro A."/>
            <person name="Tischler P."/>
            <person name="Weinmaier T."/>
            <person name="Penz T."/>
            <person name="Heinz E."/>
            <person name="Brunham R.C."/>
            <person name="Read T.D."/>
            <person name="Bavoil P.M."/>
            <person name="Sachse K."/>
            <person name="Kahane S."/>
            <person name="Friedman M.G."/>
            <person name="Rattei T."/>
            <person name="Myers G.S."/>
            <person name="Horn M."/>
        </authorList>
    </citation>
    <scope>NUCLEOTIDE SEQUENCE [LARGE SCALE GENOMIC DNA]</scope>
    <source>
        <strain evidence="3">ATCC VR-1471 / Z</strain>
    </source>
</reference>
<dbReference type="OrthoDB" id="21509at2"/>
<keyword evidence="2" id="KW-0808">Transferase</keyword>
<name>F8L547_SIMNZ</name>
<dbReference type="Proteomes" id="UP000000496">
    <property type="component" value="Chromosome gsn.131"/>
</dbReference>
<dbReference type="GO" id="GO:0032259">
    <property type="term" value="P:methylation"/>
    <property type="evidence" value="ECO:0007669"/>
    <property type="project" value="UniProtKB-KW"/>
</dbReference>
<evidence type="ECO:0000259" key="1">
    <source>
        <dbReference type="Pfam" id="PF03407"/>
    </source>
</evidence>
<keyword evidence="2" id="KW-0489">Methyltransferase</keyword>
<accession>F8L547</accession>
<dbReference type="RefSeq" id="WP_013942395.1">
    <property type="nucleotide sequence ID" value="NC_015713.1"/>
</dbReference>
<sequence length="216" mass="25132">MNPLIVSYYTAGTGYEVEVQNLIASCKKLDLQADIVPIPSRGSWDKNCCYKPEFLLEKLDEHQRPIVWVDADAIFLKNPTLFESLQCDIALRTYEELPLDHPSKVYTGTIYLSNNEMARTLLKRWKEESERMLREEKNEVWDQVSIKQALLGSNVDLFPLPDTYATIYDKQLTSIEEAVILHYQASRLFKKEVNNEVVPFWENGMFSQESRHKFSS</sequence>
<gene>
    <name evidence="2" type="ordered locus">SNE_A00500</name>
</gene>
<dbReference type="InterPro" id="IPR005069">
    <property type="entry name" value="Nucl-diP-sugar_transferase"/>
</dbReference>
<dbReference type="SUPFAM" id="SSF53448">
    <property type="entry name" value="Nucleotide-diphospho-sugar transferases"/>
    <property type="match status" value="1"/>
</dbReference>
<organism evidence="2 3">
    <name type="scientific">Simkania negevensis (strain ATCC VR-1471 / DSM 27360 / Z)</name>
    <dbReference type="NCBI Taxonomy" id="331113"/>
    <lineage>
        <taxon>Bacteria</taxon>
        <taxon>Pseudomonadati</taxon>
        <taxon>Chlamydiota</taxon>
        <taxon>Chlamydiia</taxon>
        <taxon>Parachlamydiales</taxon>
        <taxon>Simkaniaceae</taxon>
        <taxon>Simkania</taxon>
    </lineage>
</organism>